<accession>A0A7Z0JDS2</accession>
<dbReference type="Gene3D" id="3.40.50.150">
    <property type="entry name" value="Vaccinia Virus protein VP39"/>
    <property type="match status" value="1"/>
</dbReference>
<evidence type="ECO:0000313" key="2">
    <source>
        <dbReference type="EMBL" id="NYJ37774.1"/>
    </source>
</evidence>
<organism evidence="2 3">
    <name type="scientific">Nocardiopsis aegyptia</name>
    <dbReference type="NCBI Taxonomy" id="220378"/>
    <lineage>
        <taxon>Bacteria</taxon>
        <taxon>Bacillati</taxon>
        <taxon>Actinomycetota</taxon>
        <taxon>Actinomycetes</taxon>
        <taxon>Streptosporangiales</taxon>
        <taxon>Nocardiopsidaceae</taxon>
        <taxon>Nocardiopsis</taxon>
    </lineage>
</organism>
<comment type="caution">
    <text evidence="2">The sequence shown here is derived from an EMBL/GenBank/DDBJ whole genome shotgun (WGS) entry which is preliminary data.</text>
</comment>
<dbReference type="PANTHER" id="PTHR43591">
    <property type="entry name" value="METHYLTRANSFERASE"/>
    <property type="match status" value="1"/>
</dbReference>
<name>A0A7Z0JDS2_9ACTN</name>
<protein>
    <submittedName>
        <fullName evidence="2">2-polyprenyl-3-methyl-5-hydroxy-6-metoxy-1, 4-benzoquinol methylase</fullName>
    </submittedName>
</protein>
<dbReference type="PANTHER" id="PTHR43591:SF24">
    <property type="entry name" value="2-METHOXY-6-POLYPRENYL-1,4-BENZOQUINOL METHYLASE, MITOCHONDRIAL"/>
    <property type="match status" value="1"/>
</dbReference>
<keyword evidence="3" id="KW-1185">Reference proteome</keyword>
<dbReference type="InterPro" id="IPR041698">
    <property type="entry name" value="Methyltransf_25"/>
</dbReference>
<dbReference type="GO" id="GO:0008168">
    <property type="term" value="F:methyltransferase activity"/>
    <property type="evidence" value="ECO:0007669"/>
    <property type="project" value="UniProtKB-KW"/>
</dbReference>
<feature type="domain" description="Methyltransferase" evidence="1">
    <location>
        <begin position="53"/>
        <end position="151"/>
    </location>
</feature>
<keyword evidence="2" id="KW-0808">Transferase</keyword>
<dbReference type="EMBL" id="JACCFS010000001">
    <property type="protein sequence ID" value="NYJ37774.1"/>
    <property type="molecule type" value="Genomic_DNA"/>
</dbReference>
<proteinExistence type="predicted"/>
<dbReference type="GO" id="GO:0032259">
    <property type="term" value="P:methylation"/>
    <property type="evidence" value="ECO:0007669"/>
    <property type="project" value="UniProtKB-KW"/>
</dbReference>
<evidence type="ECO:0000313" key="3">
    <source>
        <dbReference type="Proteomes" id="UP000572051"/>
    </source>
</evidence>
<evidence type="ECO:0000259" key="1">
    <source>
        <dbReference type="Pfam" id="PF13649"/>
    </source>
</evidence>
<dbReference type="SUPFAM" id="SSF53335">
    <property type="entry name" value="S-adenosyl-L-methionine-dependent methyltransferases"/>
    <property type="match status" value="1"/>
</dbReference>
<dbReference type="Pfam" id="PF13649">
    <property type="entry name" value="Methyltransf_25"/>
    <property type="match status" value="1"/>
</dbReference>
<dbReference type="CDD" id="cd02440">
    <property type="entry name" value="AdoMet_MTases"/>
    <property type="match status" value="1"/>
</dbReference>
<gene>
    <name evidence="2" type="ORF">HNR10_005655</name>
</gene>
<dbReference type="InterPro" id="IPR029063">
    <property type="entry name" value="SAM-dependent_MTases_sf"/>
</dbReference>
<sequence>MVAAGYDPDTTRSFYNSWGSREWDRLESSFENEVNYAVHKSVLAEFVKPGDEVLEAGAGPGRFTIEMARAGADLTVCDLSDVQLAINREKVAEAGLTERVRAWHEADIVDLSRFRTASFDVVVCAGSVLSCVLDRVPDAMDELVRVCRPGGAIVVSVTSRYGYLRAGLSQILGLIDSKEQLTAIDDAVGTGDIAGVRAETELLTTHFFSWPELKQLFLERDCSIAAASASNFLSADSPELTDRLLADPDLKEAFMRWELAACRSEGAIDGGTHMIAVARRGE</sequence>
<dbReference type="RefSeq" id="WP_179828794.1">
    <property type="nucleotide sequence ID" value="NZ_JACCFS010000001.1"/>
</dbReference>
<keyword evidence="2" id="KW-0489">Methyltransferase</keyword>
<dbReference type="Proteomes" id="UP000572051">
    <property type="component" value="Unassembled WGS sequence"/>
</dbReference>
<reference evidence="2 3" key="1">
    <citation type="submission" date="2020-07" db="EMBL/GenBank/DDBJ databases">
        <title>Sequencing the genomes of 1000 actinobacteria strains.</title>
        <authorList>
            <person name="Klenk H.-P."/>
        </authorList>
    </citation>
    <scope>NUCLEOTIDE SEQUENCE [LARGE SCALE GENOMIC DNA]</scope>
    <source>
        <strain evidence="2 3">DSM 44442</strain>
    </source>
</reference>
<dbReference type="AlphaFoldDB" id="A0A7Z0JDS2"/>